<evidence type="ECO:0000313" key="1">
    <source>
        <dbReference type="EMBL" id="KAK8959184.1"/>
    </source>
</evidence>
<name>A0ABR2M672_9ASPA</name>
<dbReference type="EMBL" id="JBBWWR010000012">
    <property type="protein sequence ID" value="KAK8959184.1"/>
    <property type="molecule type" value="Genomic_DNA"/>
</dbReference>
<accession>A0ABR2M672</accession>
<dbReference type="Proteomes" id="UP001412067">
    <property type="component" value="Unassembled WGS sequence"/>
</dbReference>
<proteinExistence type="predicted"/>
<sequence>MRSLKPYAMRSVGSLRMMSQPAFPQRVPRIRARGTTGYDATSWDVLDHFCLKHFLPFFVS</sequence>
<gene>
    <name evidence="1" type="ORF">KSP40_PGU008125</name>
</gene>
<comment type="caution">
    <text evidence="1">The sequence shown here is derived from an EMBL/GenBank/DDBJ whole genome shotgun (WGS) entry which is preliminary data.</text>
</comment>
<reference evidence="1 2" key="1">
    <citation type="journal article" date="2022" name="Nat. Plants">
        <title>Genomes of leafy and leafless Platanthera orchids illuminate the evolution of mycoheterotrophy.</title>
        <authorList>
            <person name="Li M.H."/>
            <person name="Liu K.W."/>
            <person name="Li Z."/>
            <person name="Lu H.C."/>
            <person name="Ye Q.L."/>
            <person name="Zhang D."/>
            <person name="Wang J.Y."/>
            <person name="Li Y.F."/>
            <person name="Zhong Z.M."/>
            <person name="Liu X."/>
            <person name="Yu X."/>
            <person name="Liu D.K."/>
            <person name="Tu X.D."/>
            <person name="Liu B."/>
            <person name="Hao Y."/>
            <person name="Liao X.Y."/>
            <person name="Jiang Y.T."/>
            <person name="Sun W.H."/>
            <person name="Chen J."/>
            <person name="Chen Y.Q."/>
            <person name="Ai Y."/>
            <person name="Zhai J.W."/>
            <person name="Wu S.S."/>
            <person name="Zhou Z."/>
            <person name="Hsiao Y.Y."/>
            <person name="Wu W.L."/>
            <person name="Chen Y.Y."/>
            <person name="Lin Y.F."/>
            <person name="Hsu J.L."/>
            <person name="Li C.Y."/>
            <person name="Wang Z.W."/>
            <person name="Zhao X."/>
            <person name="Zhong W.Y."/>
            <person name="Ma X.K."/>
            <person name="Ma L."/>
            <person name="Huang J."/>
            <person name="Chen G.Z."/>
            <person name="Huang M.Z."/>
            <person name="Huang L."/>
            <person name="Peng D.H."/>
            <person name="Luo Y.B."/>
            <person name="Zou S.Q."/>
            <person name="Chen S.P."/>
            <person name="Lan S."/>
            <person name="Tsai W.C."/>
            <person name="Van de Peer Y."/>
            <person name="Liu Z.J."/>
        </authorList>
    </citation>
    <scope>NUCLEOTIDE SEQUENCE [LARGE SCALE GENOMIC DNA]</scope>
    <source>
        <strain evidence="1">Lor288</strain>
    </source>
</reference>
<protein>
    <submittedName>
        <fullName evidence="1">Uncharacterized protein</fullName>
    </submittedName>
</protein>
<keyword evidence="2" id="KW-1185">Reference proteome</keyword>
<organism evidence="1 2">
    <name type="scientific">Platanthera guangdongensis</name>
    <dbReference type="NCBI Taxonomy" id="2320717"/>
    <lineage>
        <taxon>Eukaryota</taxon>
        <taxon>Viridiplantae</taxon>
        <taxon>Streptophyta</taxon>
        <taxon>Embryophyta</taxon>
        <taxon>Tracheophyta</taxon>
        <taxon>Spermatophyta</taxon>
        <taxon>Magnoliopsida</taxon>
        <taxon>Liliopsida</taxon>
        <taxon>Asparagales</taxon>
        <taxon>Orchidaceae</taxon>
        <taxon>Orchidoideae</taxon>
        <taxon>Orchideae</taxon>
        <taxon>Orchidinae</taxon>
        <taxon>Platanthera</taxon>
    </lineage>
</organism>
<evidence type="ECO:0000313" key="2">
    <source>
        <dbReference type="Proteomes" id="UP001412067"/>
    </source>
</evidence>